<name>A0A5Q3QEC2_9PSEU</name>
<accession>A0A5Q3QEC2</accession>
<dbReference type="Proteomes" id="UP000371041">
    <property type="component" value="Chromosome"/>
</dbReference>
<evidence type="ECO:0000256" key="1">
    <source>
        <dbReference type="SAM" id="Phobius"/>
    </source>
</evidence>
<reference evidence="3" key="1">
    <citation type="submission" date="2019-11" db="EMBL/GenBank/DDBJ databases">
        <title>The complete genome sequence of Saccharopolyspora sp. E2A.</title>
        <authorList>
            <person name="Zhang G."/>
        </authorList>
    </citation>
    <scope>NUCLEOTIDE SEQUENCE [LARGE SCALE GENOMIC DNA]</scope>
    <source>
        <strain evidence="3">E2A</strain>
    </source>
</reference>
<protein>
    <submittedName>
        <fullName evidence="2">Uncharacterized protein</fullName>
    </submittedName>
</protein>
<gene>
    <name evidence="2" type="ORF">GIY23_05995</name>
</gene>
<organism evidence="2 3">
    <name type="scientific">Allosaccharopolyspora coralli</name>
    <dbReference type="NCBI Taxonomy" id="2665642"/>
    <lineage>
        <taxon>Bacteria</taxon>
        <taxon>Bacillati</taxon>
        <taxon>Actinomycetota</taxon>
        <taxon>Actinomycetes</taxon>
        <taxon>Pseudonocardiales</taxon>
        <taxon>Pseudonocardiaceae</taxon>
        <taxon>Allosaccharopolyspora</taxon>
    </lineage>
</organism>
<keyword evidence="1" id="KW-1133">Transmembrane helix</keyword>
<feature type="transmembrane region" description="Helical" evidence="1">
    <location>
        <begin position="67"/>
        <end position="89"/>
    </location>
</feature>
<keyword evidence="3" id="KW-1185">Reference proteome</keyword>
<dbReference type="RefSeq" id="WP_154075747.1">
    <property type="nucleotide sequence ID" value="NZ_CP045929.1"/>
</dbReference>
<dbReference type="KEGG" id="sace:GIY23_05995"/>
<feature type="transmembrane region" description="Helical" evidence="1">
    <location>
        <begin position="95"/>
        <end position="116"/>
    </location>
</feature>
<keyword evidence="1" id="KW-0812">Transmembrane</keyword>
<evidence type="ECO:0000313" key="2">
    <source>
        <dbReference type="EMBL" id="QGK69147.1"/>
    </source>
</evidence>
<dbReference type="EMBL" id="CP045929">
    <property type="protein sequence ID" value="QGK69147.1"/>
    <property type="molecule type" value="Genomic_DNA"/>
</dbReference>
<keyword evidence="1" id="KW-0472">Membrane</keyword>
<sequence length="146" mass="15941">MTKGQRVRFGVLIVLNLAAIVWLSLGNLRTEFGPLTLFFVAASCAYAPARMIALWRANREAPVASRLVPLRVSMGVTGLITFGPAIAAMAGWAGILPAVISFLVGMILMCWTTAVFSDGYQGLWLDAMIFHGNLTPPEPDWVKYKR</sequence>
<feature type="transmembrane region" description="Helical" evidence="1">
    <location>
        <begin position="37"/>
        <end position="55"/>
    </location>
</feature>
<evidence type="ECO:0000313" key="3">
    <source>
        <dbReference type="Proteomes" id="UP000371041"/>
    </source>
</evidence>
<dbReference type="AlphaFoldDB" id="A0A5Q3QEC2"/>
<proteinExistence type="predicted"/>
<feature type="transmembrane region" description="Helical" evidence="1">
    <location>
        <begin position="7"/>
        <end position="25"/>
    </location>
</feature>